<dbReference type="AlphaFoldDB" id="A0A4U5QSS2"/>
<dbReference type="Pfam" id="PF03195">
    <property type="entry name" value="LOB"/>
    <property type="match status" value="1"/>
</dbReference>
<name>A0A4U5QSS2_POPAL</name>
<feature type="compositionally biased region" description="Basic and acidic residues" evidence="2">
    <location>
        <begin position="154"/>
        <end position="168"/>
    </location>
</feature>
<organism evidence="4">
    <name type="scientific">Populus alba</name>
    <name type="common">White poplar</name>
    <dbReference type="NCBI Taxonomy" id="43335"/>
    <lineage>
        <taxon>Eukaryota</taxon>
        <taxon>Viridiplantae</taxon>
        <taxon>Streptophyta</taxon>
        <taxon>Embryophyta</taxon>
        <taxon>Tracheophyta</taxon>
        <taxon>Spermatophyta</taxon>
        <taxon>Magnoliopsida</taxon>
        <taxon>eudicotyledons</taxon>
        <taxon>Gunneridae</taxon>
        <taxon>Pentapetalae</taxon>
        <taxon>rosids</taxon>
        <taxon>fabids</taxon>
        <taxon>Malpighiales</taxon>
        <taxon>Salicaceae</taxon>
        <taxon>Saliceae</taxon>
        <taxon>Populus</taxon>
    </lineage>
</organism>
<evidence type="ECO:0000313" key="4">
    <source>
        <dbReference type="EMBL" id="TKS13601.1"/>
    </source>
</evidence>
<dbReference type="PROSITE" id="PS50891">
    <property type="entry name" value="LOB"/>
    <property type="match status" value="1"/>
</dbReference>
<evidence type="ECO:0000256" key="1">
    <source>
        <dbReference type="ARBA" id="ARBA00005474"/>
    </source>
</evidence>
<dbReference type="STRING" id="43335.A0A4U5QSS2"/>
<comment type="similarity">
    <text evidence="1">Belongs to the LOB domain-containing protein family.</text>
</comment>
<dbReference type="PANTHER" id="PTHR31301:SF68">
    <property type="entry name" value="LOB DOMAIN-CONTAINING PROTEIN 32-RELATED"/>
    <property type="match status" value="1"/>
</dbReference>
<accession>A0A4U5QSS2</accession>
<protein>
    <submittedName>
        <fullName evidence="4">LOB domain-containing protein 36-like</fullName>
    </submittedName>
</protein>
<gene>
    <name evidence="4" type="ORF">D5086_0000050950</name>
</gene>
<evidence type="ECO:0000256" key="2">
    <source>
        <dbReference type="SAM" id="MobiDB-lite"/>
    </source>
</evidence>
<comment type="caution">
    <text evidence="4">The sequence shown here is derived from an EMBL/GenBank/DDBJ whole genome shotgun (WGS) entry which is preliminary data.</text>
</comment>
<dbReference type="PANTHER" id="PTHR31301">
    <property type="entry name" value="LOB DOMAIN-CONTAINING PROTEIN 4-RELATED"/>
    <property type="match status" value="1"/>
</dbReference>
<reference evidence="4" key="1">
    <citation type="submission" date="2018-10" db="EMBL/GenBank/DDBJ databases">
        <title>Population genomic analysis revealed the cold adaptation of white poplar.</title>
        <authorList>
            <person name="Liu Y.-J."/>
        </authorList>
    </citation>
    <scope>NUCLEOTIDE SEQUENCE [LARGE SCALE GENOMIC DNA]</scope>
    <source>
        <strain evidence="4">PAL-ZL1</strain>
    </source>
</reference>
<evidence type="ECO:0000259" key="3">
    <source>
        <dbReference type="PROSITE" id="PS50891"/>
    </source>
</evidence>
<proteinExistence type="inferred from homology"/>
<feature type="domain" description="LOB" evidence="3">
    <location>
        <begin position="1"/>
        <end position="53"/>
    </location>
</feature>
<dbReference type="EMBL" id="RCHU01000133">
    <property type="protein sequence ID" value="TKS13601.1"/>
    <property type="molecule type" value="Genomic_DNA"/>
</dbReference>
<dbReference type="InterPro" id="IPR004883">
    <property type="entry name" value="LOB"/>
</dbReference>
<feature type="region of interest" description="Disordered" evidence="2">
    <location>
        <begin position="126"/>
        <end position="168"/>
    </location>
</feature>
<sequence length="168" mass="18819">MRTPRSVETLKSLFYEAGARLEHPVYGSAGYVYSLQRQIVKVNEHLFNAKKELASYIGEEHAGLPSYSPPIRLQKQLNPSSSFPSPPILKSAPHAALKWDLSKIDRKEIDFFTAAATLHHQGIPTEIPLITNNGPTPDLRQQKQQDFEGEADLTLDHELDTMDHSSSD</sequence>